<proteinExistence type="predicted"/>
<organism evidence="3 4">
    <name type="scientific">Lacihabitans soyangensis</name>
    <dbReference type="NCBI Taxonomy" id="869394"/>
    <lineage>
        <taxon>Bacteria</taxon>
        <taxon>Pseudomonadati</taxon>
        <taxon>Bacteroidota</taxon>
        <taxon>Cytophagia</taxon>
        <taxon>Cytophagales</taxon>
        <taxon>Leadbetterellaceae</taxon>
        <taxon>Lacihabitans</taxon>
    </lineage>
</organism>
<dbReference type="Proteomes" id="UP001204144">
    <property type="component" value="Unassembled WGS sequence"/>
</dbReference>
<dbReference type="EMBL" id="RJUF01000180">
    <property type="protein sequence ID" value="MCP9765122.1"/>
    <property type="molecule type" value="Genomic_DNA"/>
</dbReference>
<evidence type="ECO:0000313" key="4">
    <source>
        <dbReference type="Proteomes" id="UP001204144"/>
    </source>
</evidence>
<evidence type="ECO:0000256" key="2">
    <source>
        <dbReference type="SAM" id="Phobius"/>
    </source>
</evidence>
<keyword evidence="2" id="KW-1133">Transmembrane helix</keyword>
<sequence length="69" mass="7941">MIMKDAVGSLIGSLPVALIMGWLGNMIFKRVEKIFESSTDHEIRLQVMKEQIRVLEEKIKELNAKVNDR</sequence>
<keyword evidence="2" id="KW-0812">Transmembrane</keyword>
<evidence type="ECO:0000313" key="3">
    <source>
        <dbReference type="EMBL" id="MCP9765122.1"/>
    </source>
</evidence>
<feature type="transmembrane region" description="Helical" evidence="2">
    <location>
        <begin position="6"/>
        <end position="28"/>
    </location>
</feature>
<keyword evidence="4" id="KW-1185">Reference proteome</keyword>
<gene>
    <name evidence="3" type="ORF">EGI31_19485</name>
</gene>
<dbReference type="AlphaFoldDB" id="A0AAE3H559"/>
<reference evidence="3 4" key="1">
    <citation type="submission" date="2018-11" db="EMBL/GenBank/DDBJ databases">
        <title>Novel bacteria species description.</title>
        <authorList>
            <person name="Han J.-H."/>
        </authorList>
    </citation>
    <scope>NUCLEOTIDE SEQUENCE [LARGE SCALE GENOMIC DNA]</scope>
    <source>
        <strain evidence="3 4">KCTC23259</strain>
    </source>
</reference>
<protein>
    <submittedName>
        <fullName evidence="3">Uncharacterized protein</fullName>
    </submittedName>
</protein>
<keyword evidence="1" id="KW-0175">Coiled coil</keyword>
<accession>A0AAE3H559</accession>
<keyword evidence="2" id="KW-0472">Membrane</keyword>
<feature type="coiled-coil region" evidence="1">
    <location>
        <begin position="38"/>
        <end position="65"/>
    </location>
</feature>
<evidence type="ECO:0000256" key="1">
    <source>
        <dbReference type="SAM" id="Coils"/>
    </source>
</evidence>
<name>A0AAE3H559_9BACT</name>
<comment type="caution">
    <text evidence="3">The sequence shown here is derived from an EMBL/GenBank/DDBJ whole genome shotgun (WGS) entry which is preliminary data.</text>
</comment>